<keyword evidence="1" id="KW-0472">Membrane</keyword>
<dbReference type="RefSeq" id="WP_142508268.1">
    <property type="nucleotide sequence ID" value="NZ_SADV01000005.1"/>
</dbReference>
<dbReference type="InterPro" id="IPR058247">
    <property type="entry name" value="DUF1453"/>
</dbReference>
<reference evidence="2 3" key="1">
    <citation type="submission" date="2018-03" db="EMBL/GenBank/DDBJ databases">
        <title>Aerobic endospore-forming bacteria genome sequencing and assembly.</title>
        <authorList>
            <person name="Cavalcante D.A."/>
            <person name="Driks A."/>
            <person name="Putonti C."/>
            <person name="De-Souza M.T."/>
        </authorList>
    </citation>
    <scope>NUCLEOTIDE SEQUENCE [LARGE SCALE GENOMIC DNA]</scope>
    <source>
        <strain evidence="2 3">SDF0037</strain>
    </source>
</reference>
<feature type="transmembrane region" description="Helical" evidence="1">
    <location>
        <begin position="6"/>
        <end position="22"/>
    </location>
</feature>
<evidence type="ECO:0000313" key="3">
    <source>
        <dbReference type="Proteomes" id="UP000317944"/>
    </source>
</evidence>
<protein>
    <submittedName>
        <fullName evidence="2">DUF1453 family protein</fullName>
    </submittedName>
</protein>
<dbReference type="OrthoDB" id="2652065at2"/>
<evidence type="ECO:0000313" key="2">
    <source>
        <dbReference type="EMBL" id="TQR35153.1"/>
    </source>
</evidence>
<sequence length="149" mass="16797">MSEMSSYLVVLIVMILLMLREKKVRPTRMWIIPILLIGITCTSILSSDKLTLISYILYFICLTIGIGIGIWRGKLEKIRVNHERGIVTTQSSVAGVIVFLGILLLRLLAAKWGKEHAVISLTNALMFIPLGSVCARRFIIYMKYKQLTG</sequence>
<organism evidence="2 3">
    <name type="scientific">Lysinibacillus sphaericus</name>
    <name type="common">Bacillus sphaericus</name>
    <dbReference type="NCBI Taxonomy" id="1421"/>
    <lineage>
        <taxon>Bacteria</taxon>
        <taxon>Bacillati</taxon>
        <taxon>Bacillota</taxon>
        <taxon>Bacilli</taxon>
        <taxon>Bacillales</taxon>
        <taxon>Bacillaceae</taxon>
        <taxon>Lysinibacillus</taxon>
    </lineage>
</organism>
<gene>
    <name evidence="2" type="ORF">C7Y47_07830</name>
</gene>
<keyword evidence="1" id="KW-1133">Transmembrane helix</keyword>
<evidence type="ECO:0000256" key="1">
    <source>
        <dbReference type="SAM" id="Phobius"/>
    </source>
</evidence>
<comment type="caution">
    <text evidence="2">The sequence shown here is derived from an EMBL/GenBank/DDBJ whole genome shotgun (WGS) entry which is preliminary data.</text>
</comment>
<dbReference type="AlphaFoldDB" id="A0A544UMT6"/>
<dbReference type="EMBL" id="SADV01000005">
    <property type="protein sequence ID" value="TQR35153.1"/>
    <property type="molecule type" value="Genomic_DNA"/>
</dbReference>
<dbReference type="Proteomes" id="UP000317944">
    <property type="component" value="Unassembled WGS sequence"/>
</dbReference>
<proteinExistence type="predicted"/>
<feature type="transmembrane region" description="Helical" evidence="1">
    <location>
        <begin position="29"/>
        <end position="46"/>
    </location>
</feature>
<dbReference type="Pfam" id="PF07301">
    <property type="entry name" value="DUF1453"/>
    <property type="match status" value="1"/>
</dbReference>
<feature type="transmembrane region" description="Helical" evidence="1">
    <location>
        <begin position="92"/>
        <end position="110"/>
    </location>
</feature>
<feature type="transmembrane region" description="Helical" evidence="1">
    <location>
        <begin position="116"/>
        <end position="135"/>
    </location>
</feature>
<accession>A0A544UMT6</accession>
<feature type="transmembrane region" description="Helical" evidence="1">
    <location>
        <begin position="52"/>
        <end position="71"/>
    </location>
</feature>
<keyword evidence="1" id="KW-0812">Transmembrane</keyword>
<name>A0A544UMT6_LYSSH</name>